<gene>
    <name evidence="1" type="ORF">SPPYR_0007</name>
</gene>
<proteinExistence type="predicted"/>
<name>A0A1Y5PUD5_9SPHN</name>
<dbReference type="RefSeq" id="WP_295322313.1">
    <property type="nucleotide sequence ID" value="NZ_LT598653.1"/>
</dbReference>
<dbReference type="KEGG" id="sphu:SPPYR_0007"/>
<accession>A0A1Y5PUD5</accession>
<dbReference type="EMBL" id="LT598653">
    <property type="protein sequence ID" value="SBV31127.1"/>
    <property type="molecule type" value="Genomic_DNA"/>
</dbReference>
<sequence>MRRIERQDLRDSFFIKIKTMRQGRHGRGRHPMPEFKEDFLAGQLAATLVDIVDGDSRMVVSTDEKPNTYGVCGRWGVDEPWPEGCEPK</sequence>
<evidence type="ECO:0000313" key="1">
    <source>
        <dbReference type="EMBL" id="SBV31127.1"/>
    </source>
</evidence>
<protein>
    <submittedName>
        <fullName evidence="1">Uncharacterized protein</fullName>
    </submittedName>
</protein>
<organism evidence="1">
    <name type="scientific">uncultured Sphingopyxis sp</name>
    <dbReference type="NCBI Taxonomy" id="310581"/>
    <lineage>
        <taxon>Bacteria</taxon>
        <taxon>Pseudomonadati</taxon>
        <taxon>Pseudomonadota</taxon>
        <taxon>Alphaproteobacteria</taxon>
        <taxon>Sphingomonadales</taxon>
        <taxon>Sphingomonadaceae</taxon>
        <taxon>Sphingopyxis</taxon>
        <taxon>environmental samples</taxon>
    </lineage>
</organism>
<dbReference type="AlphaFoldDB" id="A0A1Y5PUD5"/>
<reference evidence="1" key="1">
    <citation type="submission" date="2016-03" db="EMBL/GenBank/DDBJ databases">
        <authorList>
            <person name="Ploux O."/>
        </authorList>
    </citation>
    <scope>NUCLEOTIDE SEQUENCE</scope>
    <source>
        <strain evidence="1">UC10</strain>
    </source>
</reference>